<dbReference type="Pfam" id="PF02654">
    <property type="entry name" value="CobS"/>
    <property type="match status" value="1"/>
</dbReference>
<evidence type="ECO:0000256" key="17">
    <source>
        <dbReference type="ARBA" id="ARBA00048623"/>
    </source>
</evidence>
<dbReference type="GO" id="GO:0051073">
    <property type="term" value="F:adenosylcobinamide-GDP ribazoletransferase activity"/>
    <property type="evidence" value="ECO:0007669"/>
    <property type="project" value="UniProtKB-UniRule"/>
</dbReference>
<comment type="pathway">
    <text evidence="3 19">Cofactor biosynthesis; adenosylcobalamin biosynthesis; adenosylcobalamin from cob(II)yrinate a,c-diamide: step 7/7.</text>
</comment>
<dbReference type="UniPathway" id="UPA00148">
    <property type="reaction ID" value="UER00238"/>
</dbReference>
<feature type="transmembrane region" description="Helical" evidence="19">
    <location>
        <begin position="138"/>
        <end position="161"/>
    </location>
</feature>
<keyword evidence="21" id="KW-1185">Reference proteome</keyword>
<evidence type="ECO:0000256" key="6">
    <source>
        <dbReference type="ARBA" id="ARBA00015850"/>
    </source>
</evidence>
<dbReference type="EC" id="2.7.8.26" evidence="5 19"/>
<evidence type="ECO:0000256" key="3">
    <source>
        <dbReference type="ARBA" id="ARBA00004663"/>
    </source>
</evidence>
<evidence type="ECO:0000256" key="7">
    <source>
        <dbReference type="ARBA" id="ARBA00022475"/>
    </source>
</evidence>
<comment type="caution">
    <text evidence="20">The sequence shown here is derived from an EMBL/GenBank/DDBJ whole genome shotgun (WGS) entry which is preliminary data.</text>
</comment>
<dbReference type="HAMAP" id="MF_00719">
    <property type="entry name" value="CobS"/>
    <property type="match status" value="1"/>
</dbReference>
<keyword evidence="10 19" id="KW-0812">Transmembrane</keyword>
<evidence type="ECO:0000256" key="18">
    <source>
        <dbReference type="ARBA" id="ARBA00049504"/>
    </source>
</evidence>
<evidence type="ECO:0000256" key="2">
    <source>
        <dbReference type="ARBA" id="ARBA00004651"/>
    </source>
</evidence>
<dbReference type="InterPro" id="IPR003805">
    <property type="entry name" value="CobS"/>
</dbReference>
<comment type="cofactor">
    <cofactor evidence="1 19">
        <name>Mg(2+)</name>
        <dbReference type="ChEBI" id="CHEBI:18420"/>
    </cofactor>
</comment>
<evidence type="ECO:0000256" key="11">
    <source>
        <dbReference type="ARBA" id="ARBA00022842"/>
    </source>
</evidence>
<keyword evidence="8 19" id="KW-0169">Cobalamin biosynthesis</keyword>
<comment type="caution">
    <text evidence="19">Lacks conserved residue(s) required for the propagation of feature annotation.</text>
</comment>
<comment type="catalytic activity">
    <reaction evidence="18 19">
        <text>alpha-ribazole 5'-phosphate + adenosylcob(III)inamide-GDP = adenosylcob(III)alamin 5'-phosphate + GMP + H(+)</text>
        <dbReference type="Rhea" id="RHEA:23560"/>
        <dbReference type="ChEBI" id="CHEBI:15378"/>
        <dbReference type="ChEBI" id="CHEBI:57918"/>
        <dbReference type="ChEBI" id="CHEBI:58115"/>
        <dbReference type="ChEBI" id="CHEBI:60487"/>
        <dbReference type="ChEBI" id="CHEBI:60493"/>
        <dbReference type="EC" id="2.7.8.26"/>
    </reaction>
</comment>
<evidence type="ECO:0000256" key="9">
    <source>
        <dbReference type="ARBA" id="ARBA00022679"/>
    </source>
</evidence>
<evidence type="ECO:0000256" key="16">
    <source>
        <dbReference type="ARBA" id="ARBA00032853"/>
    </source>
</evidence>
<feature type="transmembrane region" description="Helical" evidence="19">
    <location>
        <begin position="181"/>
        <end position="198"/>
    </location>
</feature>
<comment type="catalytic activity">
    <reaction evidence="17 19">
        <text>alpha-ribazole + adenosylcob(III)inamide-GDP = adenosylcob(III)alamin + GMP + H(+)</text>
        <dbReference type="Rhea" id="RHEA:16049"/>
        <dbReference type="ChEBI" id="CHEBI:10329"/>
        <dbReference type="ChEBI" id="CHEBI:15378"/>
        <dbReference type="ChEBI" id="CHEBI:18408"/>
        <dbReference type="ChEBI" id="CHEBI:58115"/>
        <dbReference type="ChEBI" id="CHEBI:60487"/>
        <dbReference type="EC" id="2.7.8.26"/>
    </reaction>
</comment>
<protein>
    <recommendedName>
        <fullName evidence="6 19">Adenosylcobinamide-GDP ribazoletransferase</fullName>
        <ecNumber evidence="5 19">2.7.8.26</ecNumber>
    </recommendedName>
    <alternativeName>
        <fullName evidence="16 19">Cobalamin synthase</fullName>
    </alternativeName>
    <alternativeName>
        <fullName evidence="15 19">Cobalamin-5'-phosphate synthase</fullName>
    </alternativeName>
</protein>
<keyword evidence="11 19" id="KW-0460">Magnesium</keyword>
<feature type="transmembrane region" description="Helical" evidence="19">
    <location>
        <begin position="44"/>
        <end position="71"/>
    </location>
</feature>
<comment type="similarity">
    <text evidence="4 19">Belongs to the CobS family.</text>
</comment>
<organism evidence="20 21">
    <name type="scientific">Paracoccus litorisediminis</name>
    <dbReference type="NCBI Taxonomy" id="2006130"/>
    <lineage>
        <taxon>Bacteria</taxon>
        <taxon>Pseudomonadati</taxon>
        <taxon>Pseudomonadota</taxon>
        <taxon>Alphaproteobacteria</taxon>
        <taxon>Rhodobacterales</taxon>
        <taxon>Paracoccaceae</taxon>
        <taxon>Paracoccus</taxon>
    </lineage>
</organism>
<sequence length="261" mass="26284">MARLWLQAVTALVWLTRLPLGRFLPQSPVPLSQAAWVFPVAGLAVGTAAAAVLLLADALGLSAAIAAILAIGVQVWLTGGLHEDGLADYADGCGGATRARSLEIMRDSRIGSYGVLALSLVLGLRAACLTQLGGLSPILAAISLIAAAMLSRAGMSAALALMPPAREDGLGRAAGRPSGKAAASAVVLSIIPLFIFTISEIAPFAAAVFPPLACLGAQALLARQAHRRLGGQTGDVLGALQQTGELATLLALLVAASPHAA</sequence>
<evidence type="ECO:0000256" key="8">
    <source>
        <dbReference type="ARBA" id="ARBA00022573"/>
    </source>
</evidence>
<accession>A0A844HLK8</accession>
<dbReference type="AlphaFoldDB" id="A0A844HLK8"/>
<evidence type="ECO:0000313" key="21">
    <source>
        <dbReference type="Proteomes" id="UP000449846"/>
    </source>
</evidence>
<evidence type="ECO:0000256" key="1">
    <source>
        <dbReference type="ARBA" id="ARBA00001946"/>
    </source>
</evidence>
<evidence type="ECO:0000256" key="5">
    <source>
        <dbReference type="ARBA" id="ARBA00013200"/>
    </source>
</evidence>
<keyword evidence="13 19" id="KW-0472">Membrane</keyword>
<dbReference type="PANTHER" id="PTHR34148">
    <property type="entry name" value="ADENOSYLCOBINAMIDE-GDP RIBAZOLETRANSFERASE"/>
    <property type="match status" value="1"/>
</dbReference>
<keyword evidence="7 19" id="KW-1003">Cell membrane</keyword>
<name>A0A844HLK8_9RHOB</name>
<reference evidence="20 21" key="1">
    <citation type="submission" date="2019-11" db="EMBL/GenBank/DDBJ databases">
        <authorList>
            <person name="Dong K."/>
        </authorList>
    </citation>
    <scope>NUCLEOTIDE SEQUENCE [LARGE SCALE GENOMIC DNA]</scope>
    <source>
        <strain evidence="20 21">NBRC 112902</strain>
    </source>
</reference>
<dbReference type="GO" id="GO:0008818">
    <property type="term" value="F:cobalamin 5'-phosphate synthase activity"/>
    <property type="evidence" value="ECO:0007669"/>
    <property type="project" value="UniProtKB-UniRule"/>
</dbReference>
<dbReference type="GO" id="GO:0005886">
    <property type="term" value="C:plasma membrane"/>
    <property type="evidence" value="ECO:0007669"/>
    <property type="project" value="UniProtKB-SubCell"/>
</dbReference>
<evidence type="ECO:0000256" key="19">
    <source>
        <dbReference type="HAMAP-Rule" id="MF_00719"/>
    </source>
</evidence>
<evidence type="ECO:0000256" key="4">
    <source>
        <dbReference type="ARBA" id="ARBA00010561"/>
    </source>
</evidence>
<dbReference type="GO" id="GO:0009236">
    <property type="term" value="P:cobalamin biosynthetic process"/>
    <property type="evidence" value="ECO:0007669"/>
    <property type="project" value="UniProtKB-UniRule"/>
</dbReference>
<dbReference type="OrthoDB" id="9794626at2"/>
<keyword evidence="12 19" id="KW-1133">Transmembrane helix</keyword>
<dbReference type="RefSeq" id="WP_155039898.1">
    <property type="nucleotide sequence ID" value="NZ_JBHGCD010000009.1"/>
</dbReference>
<evidence type="ECO:0000256" key="13">
    <source>
        <dbReference type="ARBA" id="ARBA00023136"/>
    </source>
</evidence>
<evidence type="ECO:0000313" key="20">
    <source>
        <dbReference type="EMBL" id="MTH59959.1"/>
    </source>
</evidence>
<evidence type="ECO:0000256" key="12">
    <source>
        <dbReference type="ARBA" id="ARBA00022989"/>
    </source>
</evidence>
<dbReference type="PANTHER" id="PTHR34148:SF1">
    <property type="entry name" value="ADENOSYLCOBINAMIDE-GDP RIBAZOLETRANSFERASE"/>
    <property type="match status" value="1"/>
</dbReference>
<comment type="function">
    <text evidence="14 19">Joins adenosylcobinamide-GDP and alpha-ribazole to generate adenosylcobalamin (Ado-cobalamin). Also synthesizes adenosylcobalamin 5'-phosphate from adenosylcobinamide-GDP and alpha-ribazole 5'-phosphate.</text>
</comment>
<evidence type="ECO:0000256" key="15">
    <source>
        <dbReference type="ARBA" id="ARBA00032605"/>
    </source>
</evidence>
<dbReference type="EMBL" id="WMIG01000005">
    <property type="protein sequence ID" value="MTH59959.1"/>
    <property type="molecule type" value="Genomic_DNA"/>
</dbReference>
<proteinExistence type="inferred from homology"/>
<comment type="subcellular location">
    <subcellularLocation>
        <location evidence="2 19">Cell membrane</location>
        <topology evidence="2 19">Multi-pass membrane protein</topology>
    </subcellularLocation>
</comment>
<keyword evidence="9 19" id="KW-0808">Transferase</keyword>
<gene>
    <name evidence="19 20" type="primary">cobS</name>
    <name evidence="20" type="ORF">GL300_12140</name>
</gene>
<dbReference type="NCBIfam" id="TIGR00317">
    <property type="entry name" value="cobS"/>
    <property type="match status" value="1"/>
</dbReference>
<evidence type="ECO:0000256" key="14">
    <source>
        <dbReference type="ARBA" id="ARBA00025228"/>
    </source>
</evidence>
<dbReference type="Proteomes" id="UP000449846">
    <property type="component" value="Unassembled WGS sequence"/>
</dbReference>
<evidence type="ECO:0000256" key="10">
    <source>
        <dbReference type="ARBA" id="ARBA00022692"/>
    </source>
</evidence>